<evidence type="ECO:0000313" key="3">
    <source>
        <dbReference type="Proteomes" id="UP001329151"/>
    </source>
</evidence>
<keyword evidence="1" id="KW-0732">Signal</keyword>
<feature type="chain" id="PRO_5041732089" evidence="1">
    <location>
        <begin position="28"/>
        <end position="199"/>
    </location>
</feature>
<feature type="signal peptide" evidence="1">
    <location>
        <begin position="1"/>
        <end position="27"/>
    </location>
</feature>
<dbReference type="AlphaFoldDB" id="A0AA86JH74"/>
<dbReference type="EMBL" id="AP028947">
    <property type="protein sequence ID" value="BET27051.1"/>
    <property type="molecule type" value="Genomic_DNA"/>
</dbReference>
<protein>
    <submittedName>
        <fullName evidence="2">YHS domain-containing (Seleno)protein</fullName>
    </submittedName>
</protein>
<gene>
    <name evidence="2" type="ORF">RGQ30_25520</name>
</gene>
<proteinExistence type="predicted"/>
<reference evidence="2 3" key="1">
    <citation type="submission" date="2023-10" db="EMBL/GenBank/DDBJ databases">
        <title>Complete Genome Sequence of Limnobacter thiooxidans CS-K2T, Isolated from freshwater lake sediments in Bavaria, Germany.</title>
        <authorList>
            <person name="Naruki M."/>
            <person name="Watanabe A."/>
            <person name="Warashina T."/>
            <person name="Morita T."/>
            <person name="Arakawa K."/>
        </authorList>
    </citation>
    <scope>NUCLEOTIDE SEQUENCE [LARGE SCALE GENOMIC DNA]</scope>
    <source>
        <strain evidence="2 3">CS-K2</strain>
    </source>
</reference>
<dbReference type="NCBIfam" id="NF041384">
    <property type="entry name" value="YHS_seleno_dom"/>
    <property type="match status" value="1"/>
</dbReference>
<name>A0AA86JH74_9BURK</name>
<accession>A0AA86JH74</accession>
<dbReference type="KEGG" id="lto:RGQ30_25520"/>
<dbReference type="Proteomes" id="UP001329151">
    <property type="component" value="Chromosome"/>
</dbReference>
<evidence type="ECO:0000256" key="1">
    <source>
        <dbReference type="SAM" id="SignalP"/>
    </source>
</evidence>
<keyword evidence="3" id="KW-1185">Reference proteome</keyword>
<evidence type="ECO:0000313" key="2">
    <source>
        <dbReference type="EMBL" id="BET27051.1"/>
    </source>
</evidence>
<sequence>MKMTRTHKLLFAASLILSLGACSSMSAQNPANELSPVNAAQAEGADRVMLFGADVVAYFTTNAYVQGSAKFSSTYKDVDFHFSSAENKALFDQSPEQYLPQYGGYCANGIMFGIPWGGNATDFKMVNGKLYIFGGQVSQAAFELELDKNIALADQYWEQEIKGNNSFIQRAKRLVLRVPHYKTGEEQAAQVKAAQKPGV</sequence>
<dbReference type="PROSITE" id="PS51257">
    <property type="entry name" value="PROKAR_LIPOPROTEIN"/>
    <property type="match status" value="1"/>
</dbReference>
<organism evidence="2 3">
    <name type="scientific">Limnobacter thiooxidans</name>
    <dbReference type="NCBI Taxonomy" id="131080"/>
    <lineage>
        <taxon>Bacteria</taxon>
        <taxon>Pseudomonadati</taxon>
        <taxon>Pseudomonadota</taxon>
        <taxon>Betaproteobacteria</taxon>
        <taxon>Burkholderiales</taxon>
        <taxon>Burkholderiaceae</taxon>
        <taxon>Limnobacter</taxon>
    </lineage>
</organism>